<name>A0A1D6Q9I9_MAIZE</name>
<sequence length="363" mass="41049">MGNSGSAHNYSVGCFNNLKNSMTHIDKVMVKENEKLVAEARLRLTTTINSIRWLTFQGCPFRGHDESQNSLNQGNFLEMVKLLASYNKDVKGVVLQNAPKNAKYTSSDVQKEILSIVARKVQKLIREEIGTSKFCIMVDEARDESKKEQMAIVIRFVNKEGLIKERFLDLVHVHNFFQHATFIINVVSSSTKRNDELLAAQAEEIAREIELGELDTGQGANQMSSLQRPGDTRWSSHYKSIQSLKKMFSATISVLRSIANDRSVSKYSRGDAAGALQIIVKFDFVFILLMMEKIMKITDVLCQTLQKKSIDILNALDSVSNTKVLLGNLRNDGWDPLLQEVNYFCEKNDIDILDLNHKYVSFG</sequence>
<dbReference type="Pfam" id="PF14291">
    <property type="entry name" value="DUF4371"/>
    <property type="match status" value="1"/>
</dbReference>
<protein>
    <submittedName>
        <fullName evidence="2">General transcription factor 2-related zinc finger protein</fullName>
    </submittedName>
</protein>
<accession>A0A1D6Q9I9</accession>
<dbReference type="InParanoid" id="A0A1D6Q9I9"/>
<feature type="domain" description="DUF4371" evidence="1">
    <location>
        <begin position="7"/>
        <end position="175"/>
    </location>
</feature>
<dbReference type="EMBL" id="CM000780">
    <property type="protein sequence ID" value="AQK55036.1"/>
    <property type="molecule type" value="Genomic_DNA"/>
</dbReference>
<dbReference type="InterPro" id="IPR012337">
    <property type="entry name" value="RNaseH-like_sf"/>
</dbReference>
<dbReference type="SUPFAM" id="SSF53098">
    <property type="entry name" value="Ribonuclease H-like"/>
    <property type="match status" value="1"/>
</dbReference>
<organism evidence="2">
    <name type="scientific">Zea mays</name>
    <name type="common">Maize</name>
    <dbReference type="NCBI Taxonomy" id="4577"/>
    <lineage>
        <taxon>Eukaryota</taxon>
        <taxon>Viridiplantae</taxon>
        <taxon>Streptophyta</taxon>
        <taxon>Embryophyta</taxon>
        <taxon>Tracheophyta</taxon>
        <taxon>Spermatophyta</taxon>
        <taxon>Magnoliopsida</taxon>
        <taxon>Liliopsida</taxon>
        <taxon>Poales</taxon>
        <taxon>Poaceae</taxon>
        <taxon>PACMAD clade</taxon>
        <taxon>Panicoideae</taxon>
        <taxon>Andropogonodae</taxon>
        <taxon>Andropogoneae</taxon>
        <taxon>Tripsacinae</taxon>
        <taxon>Zea</taxon>
    </lineage>
</organism>
<dbReference type="InterPro" id="IPR025398">
    <property type="entry name" value="DUF4371"/>
</dbReference>
<reference evidence="2" key="1">
    <citation type="submission" date="2015-12" db="EMBL/GenBank/DDBJ databases">
        <title>Update maize B73 reference genome by single molecule sequencing technologies.</title>
        <authorList>
            <consortium name="Maize Genome Sequencing Project"/>
            <person name="Ware D."/>
        </authorList>
    </citation>
    <scope>NUCLEOTIDE SEQUENCE</scope>
    <source>
        <tissue evidence="2">Seedling</tissue>
    </source>
</reference>
<dbReference type="InterPro" id="IPR055298">
    <property type="entry name" value="AtLOH3-like"/>
</dbReference>
<gene>
    <name evidence="2" type="ORF">ZEAMMB73_Zm00001d051728</name>
</gene>
<dbReference type="STRING" id="4577.A0A1D6Q9I9"/>
<dbReference type="PANTHER" id="PTHR11697">
    <property type="entry name" value="GENERAL TRANSCRIPTION FACTOR 2-RELATED ZINC FINGER PROTEIN"/>
    <property type="match status" value="1"/>
</dbReference>
<dbReference type="AlphaFoldDB" id="A0A1D6Q9I9"/>
<evidence type="ECO:0000259" key="1">
    <source>
        <dbReference type="Pfam" id="PF14291"/>
    </source>
</evidence>
<evidence type="ECO:0000313" key="2">
    <source>
        <dbReference type="EMBL" id="AQK55036.1"/>
    </source>
</evidence>
<dbReference type="OMA" id="ESIYISM"/>
<proteinExistence type="predicted"/>
<dbReference type="PANTHER" id="PTHR11697:SF230">
    <property type="entry name" value="ZINC FINGER, MYM DOMAIN CONTAINING 1"/>
    <property type="match status" value="1"/>
</dbReference>